<protein>
    <submittedName>
        <fullName evidence="1">Uncharacterized protein</fullName>
    </submittedName>
</protein>
<organism evidence="1 2">
    <name type="scientific">Eretmocerus hayati</name>
    <dbReference type="NCBI Taxonomy" id="131215"/>
    <lineage>
        <taxon>Eukaryota</taxon>
        <taxon>Metazoa</taxon>
        <taxon>Ecdysozoa</taxon>
        <taxon>Arthropoda</taxon>
        <taxon>Hexapoda</taxon>
        <taxon>Insecta</taxon>
        <taxon>Pterygota</taxon>
        <taxon>Neoptera</taxon>
        <taxon>Endopterygota</taxon>
        <taxon>Hymenoptera</taxon>
        <taxon>Apocrita</taxon>
        <taxon>Proctotrupomorpha</taxon>
        <taxon>Chalcidoidea</taxon>
        <taxon>Aphelinidae</taxon>
        <taxon>Aphelininae</taxon>
        <taxon>Eretmocerus</taxon>
    </lineage>
</organism>
<gene>
    <name evidence="1" type="ORF">QAD02_017503</name>
</gene>
<accession>A0ACC2PE20</accession>
<proteinExistence type="predicted"/>
<evidence type="ECO:0000313" key="1">
    <source>
        <dbReference type="EMBL" id="KAJ8681711.1"/>
    </source>
</evidence>
<dbReference type="Proteomes" id="UP001239111">
    <property type="component" value="Chromosome 1"/>
</dbReference>
<comment type="caution">
    <text evidence="1">The sequence shown here is derived from an EMBL/GenBank/DDBJ whole genome shotgun (WGS) entry which is preliminary data.</text>
</comment>
<reference evidence="1" key="1">
    <citation type="submission" date="2023-04" db="EMBL/GenBank/DDBJ databases">
        <title>A chromosome-level genome assembly of the parasitoid wasp Eretmocerus hayati.</title>
        <authorList>
            <person name="Zhong Y."/>
            <person name="Liu S."/>
            <person name="Liu Y."/>
        </authorList>
    </citation>
    <scope>NUCLEOTIDE SEQUENCE</scope>
    <source>
        <strain evidence="1">ZJU_SS_LIU_2023</strain>
    </source>
</reference>
<keyword evidence="2" id="KW-1185">Reference proteome</keyword>
<evidence type="ECO:0000313" key="2">
    <source>
        <dbReference type="Proteomes" id="UP001239111"/>
    </source>
</evidence>
<name>A0ACC2PE20_9HYME</name>
<sequence length="504" mass="56295">MGILYCARLIATILVLFANSKFGQCSTNETRIIIIGAGPSGIAAAAKLIENGYKNVTILEAEDRIGGRVYTTELGNFSIDLGGQWVHGEQNVVFDIAYPLGVLDKSDKPEIEFRQEYVDSQGEFLDSELVANLLEFYDKFVDEGVYKNHTPHESIGAFITRKFNDEFKNESKLTEDSEKYLLNFELAITSLDPAESWNDVSASSYGYEEGPGDLVVNWKHRGYSTILDILMKKYPDPAKELPVMNSTVLGSEVVKIDYSGDKNDTDIIVTTSAGQIFRGDHVIVTVSLGVLKERHATLFVPPLPVKKVKTIEGLGFGAAGKIFLLFEEPFWDFGGNRRTYLSFLWNSAQRASIETDPERLWLLGMIGVSSVEYKPNLLMLWISARFVKMMENLPEEKVLQHATENLERFLGKKYNVTKPIGIKRTQWASNPHFRGSYSFRSVKTEKKNVYAEDLGEPLDLKNLPILFAGEATSKNRYGTVDGAIGSGWKAANAIMNHHKSAVQA</sequence>
<dbReference type="EMBL" id="CM056741">
    <property type="protein sequence ID" value="KAJ8681711.1"/>
    <property type="molecule type" value="Genomic_DNA"/>
</dbReference>